<evidence type="ECO:0000256" key="3">
    <source>
        <dbReference type="ARBA" id="ARBA00023157"/>
    </source>
</evidence>
<dbReference type="Pfam" id="PF00041">
    <property type="entry name" value="fn3"/>
    <property type="match status" value="1"/>
</dbReference>
<accession>A0A9J7YW36</accession>
<dbReference type="InterPro" id="IPR003961">
    <property type="entry name" value="FN3_dom"/>
</dbReference>
<dbReference type="GO" id="GO:0019955">
    <property type="term" value="F:cytokine binding"/>
    <property type="evidence" value="ECO:0007669"/>
    <property type="project" value="TreeGrafter"/>
</dbReference>
<dbReference type="Gene3D" id="2.60.40.10">
    <property type="entry name" value="Immunoglobulins"/>
    <property type="match status" value="2"/>
</dbReference>
<evidence type="ECO:0000256" key="4">
    <source>
        <dbReference type="ARBA" id="ARBA00023170"/>
    </source>
</evidence>
<proteinExistence type="predicted"/>
<dbReference type="InterPro" id="IPR013783">
    <property type="entry name" value="Ig-like_fold"/>
</dbReference>
<dbReference type="PANTHER" id="PTHR23036:SF194">
    <property type="entry name" value="FIBRONECTIN TYPE-III DOMAIN-CONTAINING PROTEIN"/>
    <property type="match status" value="1"/>
</dbReference>
<feature type="compositionally biased region" description="Polar residues" evidence="6">
    <location>
        <begin position="668"/>
        <end position="681"/>
    </location>
</feature>
<dbReference type="GO" id="GO:0004896">
    <property type="term" value="F:cytokine receptor activity"/>
    <property type="evidence" value="ECO:0007669"/>
    <property type="project" value="TreeGrafter"/>
</dbReference>
<dbReference type="OMA" id="SIWIAVN"/>
<sequence>MRKCSAAFYITLGFVSLWTTEASTGTCECGRDILNLLKNKCNNTEGVYDLACYIKHKKPLASVCKWKGDISTSYTLYTQQRKCSCVKVHQKNGIWTSDDFNVLSDWNLTAHVIESSGYPHWCTYKNFSAIPSKITMCGPHSKLTYKRSSGHLTVQVDWGDESTYIKNFFVEYKEFNTTSWKEQQFKNNKESVLWNLTSSLPYELRIRCDPTNECVQCPRSEVIVVPPELTDAPSIQLEIQDHIQNRFISPGQRKAVVKWEYANSEAVAYYNVTVRKVSGELSNQDSFRTEDSSLTMILSYSAYNISIRALNTAGSSPVSSIATEQMDEWRDSFGPFSVNITSHNHFSLSWNMSASSVCYSVEWWAKGQIPTFCPFYEKQTRKEITGKTESCRSKGRDMWPIFQPYTRYYFVLHTRPYPDTCNMKNVNNSETTYGTAQAYFTEGSPISAPGNVSIFNITRHSSVITWCPVSEEDLRGFLLGYYIYLMWDNNETSFTVDPSVNSYELQNLESNSAYRVQLSAFTAAGEGERSDFKHFVTNLLEFTALNSIIAAVVVGIIILLLAVHLSCRLLHRAKKLLWPSIPNPENSNAVQKIEIAYELGILEPLNRQRLEESEGCDSSTVFVVGSKREASPLCSPPTAQDGVPTTLLLSEDEDIPSIPEQIAPPDTPTQVPTNESGSTETFPMDFNKTDSTLNTSVDEEITTFVSNTTGSDFIPTSQPTVVFMSDYTTMEIFQQVTMAGIQGPSMQTVKPGLVPVHPGQDYVRQSYFSQETVQ</sequence>
<evidence type="ECO:0000256" key="6">
    <source>
        <dbReference type="SAM" id="MobiDB-lite"/>
    </source>
</evidence>
<evidence type="ECO:0000313" key="10">
    <source>
        <dbReference type="Ensembl" id="ENSCCRP00000124272.1"/>
    </source>
</evidence>
<keyword evidence="7" id="KW-1133">Transmembrane helix</keyword>
<dbReference type="GO" id="GO:0043235">
    <property type="term" value="C:receptor complex"/>
    <property type="evidence" value="ECO:0007669"/>
    <property type="project" value="TreeGrafter"/>
</dbReference>
<evidence type="ECO:0000256" key="5">
    <source>
        <dbReference type="ARBA" id="ARBA00023180"/>
    </source>
</evidence>
<dbReference type="InterPro" id="IPR050379">
    <property type="entry name" value="Type-I_Cytokine_Rcpt"/>
</dbReference>
<dbReference type="Ensembl" id="ENSCCRT00000138793.1">
    <property type="protein sequence ID" value="ENSCCRP00000124272.1"/>
    <property type="gene ID" value="ENSCCRG00000079753.1"/>
</dbReference>
<reference evidence="10" key="1">
    <citation type="submission" date="2025-08" db="UniProtKB">
        <authorList>
            <consortium name="Ensembl"/>
        </authorList>
    </citation>
    <scope>IDENTIFICATION</scope>
</reference>
<evidence type="ECO:0000256" key="7">
    <source>
        <dbReference type="SAM" id="Phobius"/>
    </source>
</evidence>
<reference evidence="10" key="2">
    <citation type="submission" date="2025-09" db="UniProtKB">
        <authorList>
            <consortium name="Ensembl"/>
        </authorList>
    </citation>
    <scope>IDENTIFICATION</scope>
</reference>
<dbReference type="PROSITE" id="PS50853">
    <property type="entry name" value="FN3"/>
    <property type="match status" value="1"/>
</dbReference>
<feature type="signal peptide" evidence="8">
    <location>
        <begin position="1"/>
        <end position="22"/>
    </location>
</feature>
<feature type="domain" description="Fibronectin type-III" evidence="9">
    <location>
        <begin position="448"/>
        <end position="540"/>
    </location>
</feature>
<keyword evidence="5" id="KW-0325">Glycoprotein</keyword>
<keyword evidence="3" id="KW-1015">Disulfide bond</keyword>
<evidence type="ECO:0000313" key="11">
    <source>
        <dbReference type="Proteomes" id="UP001108240"/>
    </source>
</evidence>
<dbReference type="PANTHER" id="PTHR23036">
    <property type="entry name" value="CYTOKINE RECEPTOR"/>
    <property type="match status" value="1"/>
</dbReference>
<evidence type="ECO:0000256" key="1">
    <source>
        <dbReference type="ARBA" id="ARBA00022729"/>
    </source>
</evidence>
<dbReference type="InterPro" id="IPR036116">
    <property type="entry name" value="FN3_sf"/>
</dbReference>
<name>A0A9J7YW36_CYPCA</name>
<keyword evidence="7" id="KW-0472">Membrane</keyword>
<dbReference type="SUPFAM" id="SSF49265">
    <property type="entry name" value="Fibronectin type III"/>
    <property type="match status" value="2"/>
</dbReference>
<dbReference type="SMART" id="SM00060">
    <property type="entry name" value="FN3"/>
    <property type="match status" value="2"/>
</dbReference>
<feature type="chain" id="PRO_5039904023" description="Fibronectin type-III domain-containing protein" evidence="8">
    <location>
        <begin position="23"/>
        <end position="774"/>
    </location>
</feature>
<keyword evidence="1 8" id="KW-0732">Signal</keyword>
<evidence type="ECO:0000259" key="9">
    <source>
        <dbReference type="PROSITE" id="PS50853"/>
    </source>
</evidence>
<dbReference type="GeneTree" id="ENSGT00940000167247"/>
<keyword evidence="7" id="KW-0812">Transmembrane</keyword>
<evidence type="ECO:0000256" key="8">
    <source>
        <dbReference type="SAM" id="SignalP"/>
    </source>
</evidence>
<keyword evidence="4" id="KW-0675">Receptor</keyword>
<dbReference type="Proteomes" id="UP001108240">
    <property type="component" value="Unplaced"/>
</dbReference>
<protein>
    <recommendedName>
        <fullName evidence="9">Fibronectin type-III domain-containing protein</fullName>
    </recommendedName>
</protein>
<organism evidence="10 11">
    <name type="scientific">Cyprinus carpio carpio</name>
    <dbReference type="NCBI Taxonomy" id="630221"/>
    <lineage>
        <taxon>Eukaryota</taxon>
        <taxon>Metazoa</taxon>
        <taxon>Chordata</taxon>
        <taxon>Craniata</taxon>
        <taxon>Vertebrata</taxon>
        <taxon>Euteleostomi</taxon>
        <taxon>Actinopterygii</taxon>
        <taxon>Neopterygii</taxon>
        <taxon>Teleostei</taxon>
        <taxon>Ostariophysi</taxon>
        <taxon>Cypriniformes</taxon>
        <taxon>Cyprinidae</taxon>
        <taxon>Cyprininae</taxon>
        <taxon>Cyprinus</taxon>
    </lineage>
</organism>
<keyword evidence="11" id="KW-1185">Reference proteome</keyword>
<keyword evidence="2" id="KW-0677">Repeat</keyword>
<evidence type="ECO:0000256" key="2">
    <source>
        <dbReference type="ARBA" id="ARBA00022737"/>
    </source>
</evidence>
<feature type="region of interest" description="Disordered" evidence="6">
    <location>
        <begin position="659"/>
        <end position="691"/>
    </location>
</feature>
<dbReference type="CDD" id="cd00063">
    <property type="entry name" value="FN3"/>
    <property type="match status" value="1"/>
</dbReference>
<dbReference type="AlphaFoldDB" id="A0A9J7YW36"/>
<feature type="transmembrane region" description="Helical" evidence="7">
    <location>
        <begin position="544"/>
        <end position="565"/>
    </location>
</feature>
<dbReference type="FunFam" id="2.60.40.10:FF:000028">
    <property type="entry name" value="Neuronal cell adhesion molecule"/>
    <property type="match status" value="1"/>
</dbReference>
<dbReference type="GO" id="GO:0009897">
    <property type="term" value="C:external side of plasma membrane"/>
    <property type="evidence" value="ECO:0007669"/>
    <property type="project" value="TreeGrafter"/>
</dbReference>